<gene>
    <name evidence="1" type="ORF">N1851_032981</name>
</gene>
<proteinExistence type="predicted"/>
<evidence type="ECO:0000313" key="1">
    <source>
        <dbReference type="EMBL" id="KAK0132217.1"/>
    </source>
</evidence>
<organism evidence="1 2">
    <name type="scientific">Merluccius polli</name>
    <name type="common">Benguela hake</name>
    <name type="synonym">Merluccius cadenati</name>
    <dbReference type="NCBI Taxonomy" id="89951"/>
    <lineage>
        <taxon>Eukaryota</taxon>
        <taxon>Metazoa</taxon>
        <taxon>Chordata</taxon>
        <taxon>Craniata</taxon>
        <taxon>Vertebrata</taxon>
        <taxon>Euteleostomi</taxon>
        <taxon>Actinopterygii</taxon>
        <taxon>Neopterygii</taxon>
        <taxon>Teleostei</taxon>
        <taxon>Neoteleostei</taxon>
        <taxon>Acanthomorphata</taxon>
        <taxon>Zeiogadaria</taxon>
        <taxon>Gadariae</taxon>
        <taxon>Gadiformes</taxon>
        <taxon>Gadoidei</taxon>
        <taxon>Merlucciidae</taxon>
        <taxon>Merluccius</taxon>
    </lineage>
</organism>
<dbReference type="PANTHER" id="PTHR47510:SF3">
    <property type="entry name" value="ENDO_EXONUCLEASE_PHOSPHATASE DOMAIN-CONTAINING PROTEIN"/>
    <property type="match status" value="1"/>
</dbReference>
<dbReference type="EMBL" id="JAOPHQ010006280">
    <property type="protein sequence ID" value="KAK0132217.1"/>
    <property type="molecule type" value="Genomic_DNA"/>
</dbReference>
<dbReference type="PANTHER" id="PTHR47510">
    <property type="entry name" value="REVERSE TRANSCRIPTASE DOMAIN-CONTAINING PROTEIN"/>
    <property type="match status" value="1"/>
</dbReference>
<name>A0AA47NPY6_MERPO</name>
<sequence length="383" mass="43923">MPRLWKQAELIPVPKVSRPKTLNNFRPVTLTSLLIKSFEKIVKSELLGRTAHALDPMQFAYRAHNMRKSENRHILKFADDTVIVSLLHNNESSHGPVMEDFIRWCDLSFLNSGSNHDPTVIKGQSVECVDNYKYLGISLLSFALVSWFGNLSLQDKNSLNQIIKWAGRLIGKPQLTMSSLYDIQLQRKATCILKDGSHPLHELKRVQRELKRSIRESKDNFKRKLEHKLENNNTRDVWSRMREITGFQRRGGGAAVGNERRANELNMFFNRFSSNPPTCSRHLSAPPSLPPPCNPPLTTPSPQSGLHITASQVRRELERLKQRQAAGPDRISPHVLKACSSQLCGVLQHLFNLSLHLQRVPLLWKTQKSRDVLLHWRTTGRWH</sequence>
<dbReference type="Proteomes" id="UP001174136">
    <property type="component" value="Unassembled WGS sequence"/>
</dbReference>
<evidence type="ECO:0008006" key="3">
    <source>
        <dbReference type="Google" id="ProtNLM"/>
    </source>
</evidence>
<keyword evidence="2" id="KW-1185">Reference proteome</keyword>
<accession>A0AA47NPY6</accession>
<protein>
    <recommendedName>
        <fullName evidence="3">Reverse transcriptase domain-containing protein</fullName>
    </recommendedName>
</protein>
<evidence type="ECO:0000313" key="2">
    <source>
        <dbReference type="Proteomes" id="UP001174136"/>
    </source>
</evidence>
<comment type="caution">
    <text evidence="1">The sequence shown here is derived from an EMBL/GenBank/DDBJ whole genome shotgun (WGS) entry which is preliminary data.</text>
</comment>
<reference evidence="1" key="1">
    <citation type="journal article" date="2023" name="Front. Mar. Sci.">
        <title>A new Merluccius polli reference genome to investigate the effects of global change in West African waters.</title>
        <authorList>
            <person name="Mateo J.L."/>
            <person name="Blanco-Fernandez C."/>
            <person name="Garcia-Vazquez E."/>
            <person name="Machado-Schiaffino G."/>
        </authorList>
    </citation>
    <scope>NUCLEOTIDE SEQUENCE</scope>
    <source>
        <strain evidence="1">C29</strain>
        <tissue evidence="1">Fin</tissue>
    </source>
</reference>
<dbReference type="AlphaFoldDB" id="A0AA47NPY6"/>